<comment type="caution">
    <text evidence="1">The sequence shown here is derived from an EMBL/GenBank/DDBJ whole genome shotgun (WGS) entry which is preliminary data.</text>
</comment>
<dbReference type="AlphaFoldDB" id="A0A8J4TCK3"/>
<accession>A0A8J4TCK3</accession>
<reference evidence="1" key="1">
    <citation type="submission" date="2019-05" db="EMBL/GenBank/DDBJ databases">
        <title>Annotation for the trematode Paragonimus heterotremus.</title>
        <authorList>
            <person name="Choi Y.-J."/>
        </authorList>
    </citation>
    <scope>NUCLEOTIDE SEQUENCE</scope>
    <source>
        <strain evidence="1">LC</strain>
    </source>
</reference>
<evidence type="ECO:0000313" key="1">
    <source>
        <dbReference type="EMBL" id="KAF5398682.1"/>
    </source>
</evidence>
<organism evidence="1 2">
    <name type="scientific">Paragonimus heterotremus</name>
    <dbReference type="NCBI Taxonomy" id="100268"/>
    <lineage>
        <taxon>Eukaryota</taxon>
        <taxon>Metazoa</taxon>
        <taxon>Spiralia</taxon>
        <taxon>Lophotrochozoa</taxon>
        <taxon>Platyhelminthes</taxon>
        <taxon>Trematoda</taxon>
        <taxon>Digenea</taxon>
        <taxon>Plagiorchiida</taxon>
        <taxon>Troglotremata</taxon>
        <taxon>Troglotrematidae</taxon>
        <taxon>Paragonimus</taxon>
    </lineage>
</organism>
<sequence>IHNELSNVLVSLSQRDYNKEYTAAPFDGYARIGMNVQILNPGISSYYQKMGPASPRDAYALALGMTNTYGLSVLIAKRVTNIFEKTTGG</sequence>
<dbReference type="OrthoDB" id="2126411at2759"/>
<feature type="non-terminal residue" evidence="1">
    <location>
        <position position="89"/>
    </location>
</feature>
<gene>
    <name evidence="1" type="ORF">PHET_07727</name>
</gene>
<evidence type="ECO:0000313" key="2">
    <source>
        <dbReference type="Proteomes" id="UP000748531"/>
    </source>
</evidence>
<proteinExistence type="predicted"/>
<dbReference type="Proteomes" id="UP000748531">
    <property type="component" value="Unassembled WGS sequence"/>
</dbReference>
<protein>
    <submittedName>
        <fullName evidence="1">Uncharacterized protein</fullName>
    </submittedName>
</protein>
<dbReference type="EMBL" id="LUCH01004745">
    <property type="protein sequence ID" value="KAF5398682.1"/>
    <property type="molecule type" value="Genomic_DNA"/>
</dbReference>
<name>A0A8J4TCK3_9TREM</name>
<keyword evidence="2" id="KW-1185">Reference proteome</keyword>